<dbReference type="PATRIC" id="fig|354243.3.peg.203"/>
<dbReference type="EMBL" id="LFOE01000001">
    <property type="protein sequence ID" value="OBY33522.1"/>
    <property type="molecule type" value="Genomic_DNA"/>
</dbReference>
<accession>A0A1B8SL92</accession>
<gene>
    <name evidence="1" type="ORF">ACT18_00895</name>
</gene>
<dbReference type="OrthoDB" id="7058362at2"/>
<dbReference type="AlphaFoldDB" id="A0A1B8SL92"/>
<reference evidence="1 2" key="1">
    <citation type="submission" date="2015-06" db="EMBL/GenBank/DDBJ databases">
        <title>Genome sequence of Mycobacterium kumamotonense strain Roo.</title>
        <authorList>
            <person name="Greninger A.L."/>
            <person name="Cunningham G."/>
            <person name="Miller S."/>
        </authorList>
    </citation>
    <scope>NUCLEOTIDE SEQUENCE [LARGE SCALE GENOMIC DNA]</scope>
    <source>
        <strain evidence="1 2">Roo</strain>
    </source>
</reference>
<organism evidence="1 2">
    <name type="scientific">Mycolicibacter kumamotonensis</name>
    <dbReference type="NCBI Taxonomy" id="354243"/>
    <lineage>
        <taxon>Bacteria</taxon>
        <taxon>Bacillati</taxon>
        <taxon>Actinomycetota</taxon>
        <taxon>Actinomycetes</taxon>
        <taxon>Mycobacteriales</taxon>
        <taxon>Mycobacteriaceae</taxon>
        <taxon>Mycolicibacter</taxon>
    </lineage>
</organism>
<name>A0A1B8SL92_9MYCO</name>
<evidence type="ECO:0008006" key="3">
    <source>
        <dbReference type="Google" id="ProtNLM"/>
    </source>
</evidence>
<dbReference type="RefSeq" id="WP_065286801.1">
    <property type="nucleotide sequence ID" value="NZ_LFOE01000001.1"/>
</dbReference>
<evidence type="ECO:0000313" key="2">
    <source>
        <dbReference type="Proteomes" id="UP000092668"/>
    </source>
</evidence>
<proteinExistence type="predicted"/>
<evidence type="ECO:0000313" key="1">
    <source>
        <dbReference type="EMBL" id="OBY33522.1"/>
    </source>
</evidence>
<dbReference type="Proteomes" id="UP000092668">
    <property type="component" value="Unassembled WGS sequence"/>
</dbReference>
<protein>
    <recommendedName>
        <fullName evidence="3">Head decoration protein</fullName>
    </recommendedName>
</protein>
<sequence length="262" mass="26948">MARKFFNGIDFTGQKGINLGSPSVASDAANKAYVDAKVNGNVWKEAVRAASTTNISLSAPGSTIDDVTLSAGDAILLKNQTDGSENGIYVWAGASAALVRRADANSSENLVPGTTVVVEEGTKNHDTSFTLSTDGPITLDTTALTFVKSGGGDTYINGDGLSLTGTTFSVKAKPQGGITVDSTGVSVDNTVARVKSADIGDGNTTAIAFVHNLGTYDVVVSVKDKTSHDEVYPDVTATDLNTVTLTFATAPTTGEFRVTVIG</sequence>
<keyword evidence="2" id="KW-1185">Reference proteome</keyword>
<comment type="caution">
    <text evidence="1">The sequence shown here is derived from an EMBL/GenBank/DDBJ whole genome shotgun (WGS) entry which is preliminary data.</text>
</comment>